<name>A0ABU2L6X5_9ACTN</name>
<evidence type="ECO:0000313" key="2">
    <source>
        <dbReference type="Proteomes" id="UP001183388"/>
    </source>
</evidence>
<dbReference type="Proteomes" id="UP001183388">
    <property type="component" value="Unassembled WGS sequence"/>
</dbReference>
<keyword evidence="2" id="KW-1185">Reference proteome</keyword>
<sequence>MAHPPIPVRCAARPLAGGLVVPWITLIHNGIPAFGAIDAARRHAAFVHRLCQICGQQLEERIYLLVRPMDVHAGYAPEPAVHPECLGYARQHCPHLNGQATHYRRTPVSSAHPAGRPCEDPNCPCRKTDSSADHAVRAGAPADDWDAWLIAPDSYRLKRAARDEVLGMDLAVPVLRKRTIRRNDRDHAELDQALSLLRQLLDLPGEDGP</sequence>
<accession>A0ABU2L6X5</accession>
<evidence type="ECO:0000313" key="1">
    <source>
        <dbReference type="EMBL" id="MDT0307242.1"/>
    </source>
</evidence>
<gene>
    <name evidence="1" type="ORF">RM780_09730</name>
</gene>
<comment type="caution">
    <text evidence="1">The sequence shown here is derived from an EMBL/GenBank/DDBJ whole genome shotgun (WGS) entry which is preliminary data.</text>
</comment>
<proteinExistence type="predicted"/>
<reference evidence="2" key="1">
    <citation type="submission" date="2023-07" db="EMBL/GenBank/DDBJ databases">
        <title>30 novel species of actinomycetes from the DSMZ collection.</title>
        <authorList>
            <person name="Nouioui I."/>
        </authorList>
    </citation>
    <scope>NUCLEOTIDE SEQUENCE [LARGE SCALE GENOMIC DNA]</scope>
    <source>
        <strain evidence="2">DSM 44917</strain>
    </source>
</reference>
<organism evidence="1 2">
    <name type="scientific">Streptomyces boetiae</name>
    <dbReference type="NCBI Taxonomy" id="3075541"/>
    <lineage>
        <taxon>Bacteria</taxon>
        <taxon>Bacillati</taxon>
        <taxon>Actinomycetota</taxon>
        <taxon>Actinomycetes</taxon>
        <taxon>Kitasatosporales</taxon>
        <taxon>Streptomycetaceae</taxon>
        <taxon>Streptomyces</taxon>
    </lineage>
</organism>
<dbReference type="EMBL" id="JAVREN010000010">
    <property type="protein sequence ID" value="MDT0307242.1"/>
    <property type="molecule type" value="Genomic_DNA"/>
</dbReference>
<dbReference type="RefSeq" id="WP_311630184.1">
    <property type="nucleotide sequence ID" value="NZ_JAVREN010000010.1"/>
</dbReference>
<protein>
    <submittedName>
        <fullName evidence="1">Cell envelope biogenesis protein OmpA</fullName>
    </submittedName>
</protein>